<feature type="domain" description="Endonuclease/exonuclease/phosphatase" evidence="2">
    <location>
        <begin position="29"/>
        <end position="335"/>
    </location>
</feature>
<dbReference type="Pfam" id="PF03372">
    <property type="entry name" value="Exo_endo_phos"/>
    <property type="match status" value="1"/>
</dbReference>
<reference evidence="3" key="1">
    <citation type="submission" date="2020-10" db="EMBL/GenBank/DDBJ databases">
        <authorList>
            <person name="Gilroy R."/>
        </authorList>
    </citation>
    <scope>NUCLEOTIDE SEQUENCE</scope>
    <source>
        <strain evidence="3">CHK158-818</strain>
    </source>
</reference>
<comment type="caution">
    <text evidence="3">The sequence shown here is derived from an EMBL/GenBank/DDBJ whole genome shotgun (WGS) entry which is preliminary data.</text>
</comment>
<gene>
    <name evidence="3" type="ORF">IAB03_07240</name>
</gene>
<dbReference type="PANTHER" id="PTHR41349:SF1">
    <property type="entry name" value="PROTEIN CBG08683"/>
    <property type="match status" value="1"/>
</dbReference>
<evidence type="ECO:0000313" key="4">
    <source>
        <dbReference type="Proteomes" id="UP000824112"/>
    </source>
</evidence>
<proteinExistence type="predicted"/>
<dbReference type="Proteomes" id="UP000824112">
    <property type="component" value="Unassembled WGS sequence"/>
</dbReference>
<protein>
    <submittedName>
        <fullName evidence="3">Endonuclease/exonuclease/phosphatase family protein</fullName>
    </submittedName>
</protein>
<dbReference type="GO" id="GO:0004519">
    <property type="term" value="F:endonuclease activity"/>
    <property type="evidence" value="ECO:0007669"/>
    <property type="project" value="UniProtKB-KW"/>
</dbReference>
<keyword evidence="3" id="KW-0540">Nuclease</keyword>
<dbReference type="Gene3D" id="3.60.10.10">
    <property type="entry name" value="Endonuclease/exonuclease/phosphatase"/>
    <property type="match status" value="1"/>
</dbReference>
<keyword evidence="3" id="KW-0378">Hydrolase</keyword>
<evidence type="ECO:0000256" key="1">
    <source>
        <dbReference type="SAM" id="SignalP"/>
    </source>
</evidence>
<accession>A0A9D1M8P2</accession>
<dbReference type="AlphaFoldDB" id="A0A9D1M8P2"/>
<evidence type="ECO:0000259" key="2">
    <source>
        <dbReference type="Pfam" id="PF03372"/>
    </source>
</evidence>
<dbReference type="SUPFAM" id="SSF56219">
    <property type="entry name" value="DNase I-like"/>
    <property type="match status" value="1"/>
</dbReference>
<dbReference type="EMBL" id="DVNA01000161">
    <property type="protein sequence ID" value="HIU55578.1"/>
    <property type="molecule type" value="Genomic_DNA"/>
</dbReference>
<organism evidence="3 4">
    <name type="scientific">Candidatus Gallibacteroides avistercoris</name>
    <dbReference type="NCBI Taxonomy" id="2840833"/>
    <lineage>
        <taxon>Bacteria</taxon>
        <taxon>Pseudomonadati</taxon>
        <taxon>Bacteroidota</taxon>
        <taxon>Bacteroidia</taxon>
        <taxon>Bacteroidales</taxon>
        <taxon>Bacteroidaceae</taxon>
        <taxon>Bacteroidaceae incertae sedis</taxon>
        <taxon>Candidatus Gallibacteroides</taxon>
    </lineage>
</organism>
<reference evidence="3" key="2">
    <citation type="journal article" date="2021" name="PeerJ">
        <title>Extensive microbial diversity within the chicken gut microbiome revealed by metagenomics and culture.</title>
        <authorList>
            <person name="Gilroy R."/>
            <person name="Ravi A."/>
            <person name="Getino M."/>
            <person name="Pursley I."/>
            <person name="Horton D.L."/>
            <person name="Alikhan N.F."/>
            <person name="Baker D."/>
            <person name="Gharbi K."/>
            <person name="Hall N."/>
            <person name="Watson M."/>
            <person name="Adriaenssens E.M."/>
            <person name="Foster-Nyarko E."/>
            <person name="Jarju S."/>
            <person name="Secka A."/>
            <person name="Antonio M."/>
            <person name="Oren A."/>
            <person name="Chaudhuri R.R."/>
            <person name="La Ragione R."/>
            <person name="Hildebrand F."/>
            <person name="Pallen M.J."/>
        </authorList>
    </citation>
    <scope>NUCLEOTIDE SEQUENCE</scope>
    <source>
        <strain evidence="3">CHK158-818</strain>
    </source>
</reference>
<dbReference type="InterPro" id="IPR005135">
    <property type="entry name" value="Endo/exonuclease/phosphatase"/>
</dbReference>
<name>A0A9D1M8P2_9BACT</name>
<keyword evidence="1" id="KW-0732">Signal</keyword>
<evidence type="ECO:0000313" key="3">
    <source>
        <dbReference type="EMBL" id="HIU55578.1"/>
    </source>
</evidence>
<feature type="chain" id="PRO_5038581766" evidence="1">
    <location>
        <begin position="23"/>
        <end position="347"/>
    </location>
</feature>
<dbReference type="PANTHER" id="PTHR41349">
    <property type="match status" value="1"/>
</dbReference>
<sequence>MKRYICLLVGLFCLFHFEATKASDTFTVLQLNLWHGGGRVPGGQQGIVDVLTQVDADVVFLCEISGGQQFVEQLLDKLKSSGKNYYGETLGMDIGILSKFKPDSIRKGSLDPASNARPMLKMVATVNGQPVSFYACHLDYTHYECYMPRGYSGTSWKKIEQPITDEQTVLDANRQSWRDESILAFLREVQTDIKEGRPVIMGGDFNEPSHLDWGEDTKNLWDHNGAVIRWDCSRMLQEAGLKDTYRQKYPNAVKYPGFTFPAGNRAAVEKELSWAPEADERDRIDFIYYHPLNRVLSLKKIQLVGPAETVIRGKIAEKDSKDKILTPDCVWPSDHKGNLATFKIRGK</sequence>
<dbReference type="InterPro" id="IPR036691">
    <property type="entry name" value="Endo/exonu/phosph_ase_sf"/>
</dbReference>
<feature type="signal peptide" evidence="1">
    <location>
        <begin position="1"/>
        <end position="22"/>
    </location>
</feature>
<keyword evidence="3" id="KW-0255">Endonuclease</keyword>